<dbReference type="InterPro" id="IPR004437">
    <property type="entry name" value="ParB/RepB/Spo0J"/>
</dbReference>
<dbReference type="Gene3D" id="3.90.1530.30">
    <property type="match status" value="1"/>
</dbReference>
<evidence type="ECO:0000256" key="2">
    <source>
        <dbReference type="ARBA" id="ARBA00022829"/>
    </source>
</evidence>
<dbReference type="GO" id="GO:0003677">
    <property type="term" value="F:DNA binding"/>
    <property type="evidence" value="ECO:0007669"/>
    <property type="project" value="InterPro"/>
</dbReference>
<evidence type="ECO:0000256" key="1">
    <source>
        <dbReference type="ARBA" id="ARBA00006295"/>
    </source>
</evidence>
<evidence type="ECO:0000313" key="4">
    <source>
        <dbReference type="EMBL" id="GAJ03232.1"/>
    </source>
</evidence>
<comment type="similarity">
    <text evidence="1">Belongs to the ParB family.</text>
</comment>
<dbReference type="InterPro" id="IPR003115">
    <property type="entry name" value="ParB_N"/>
</dbReference>
<dbReference type="Pfam" id="PF17762">
    <property type="entry name" value="HTH_ParB"/>
    <property type="match status" value="1"/>
</dbReference>
<name>X1UI26_9ZZZZ</name>
<dbReference type="InterPro" id="IPR041468">
    <property type="entry name" value="HTH_ParB/Spo0J"/>
</dbReference>
<dbReference type="Gene3D" id="1.10.10.2830">
    <property type="match status" value="1"/>
</dbReference>
<dbReference type="NCBIfam" id="TIGR00180">
    <property type="entry name" value="parB_part"/>
    <property type="match status" value="1"/>
</dbReference>
<evidence type="ECO:0000259" key="3">
    <source>
        <dbReference type="SMART" id="SM00470"/>
    </source>
</evidence>
<feature type="non-terminal residue" evidence="4">
    <location>
        <position position="1"/>
    </location>
</feature>
<reference evidence="4" key="1">
    <citation type="journal article" date="2014" name="Front. Microbiol.">
        <title>High frequency of phylogenetically diverse reductive dehalogenase-homologous genes in deep subseafloor sedimentary metagenomes.</title>
        <authorList>
            <person name="Kawai M."/>
            <person name="Futagami T."/>
            <person name="Toyoda A."/>
            <person name="Takaki Y."/>
            <person name="Nishi S."/>
            <person name="Hori S."/>
            <person name="Arai W."/>
            <person name="Tsubouchi T."/>
            <person name="Morono Y."/>
            <person name="Uchiyama I."/>
            <person name="Ito T."/>
            <person name="Fujiyama A."/>
            <person name="Inagaki F."/>
            <person name="Takami H."/>
        </authorList>
    </citation>
    <scope>NUCLEOTIDE SEQUENCE</scope>
    <source>
        <strain evidence="4">Expedition CK06-06</strain>
    </source>
</reference>
<dbReference type="PANTHER" id="PTHR33375:SF1">
    <property type="entry name" value="CHROMOSOME-PARTITIONING PROTEIN PARB-RELATED"/>
    <property type="match status" value="1"/>
</dbReference>
<proteinExistence type="inferred from homology"/>
<dbReference type="FunFam" id="1.10.10.2830:FF:000001">
    <property type="entry name" value="Chromosome partitioning protein ParB"/>
    <property type="match status" value="1"/>
</dbReference>
<protein>
    <recommendedName>
        <fullName evidence="3">ParB-like N-terminal domain-containing protein</fullName>
    </recommendedName>
</protein>
<feature type="domain" description="ParB-like N-terminal" evidence="3">
    <location>
        <begin position="7"/>
        <end position="81"/>
    </location>
</feature>
<dbReference type="GO" id="GO:0005694">
    <property type="term" value="C:chromosome"/>
    <property type="evidence" value="ECO:0007669"/>
    <property type="project" value="TreeGrafter"/>
</dbReference>
<dbReference type="SUPFAM" id="SSF109709">
    <property type="entry name" value="KorB DNA-binding domain-like"/>
    <property type="match status" value="1"/>
</dbReference>
<sequence length="245" mass="27861">HGTAFNVRADADEVSQELLDSIKEHGIKQPVILREKDNFYEIVAGTRRVAACRKLELPTIPSILEAVDDKTAFEVALTENLQRKTLSPLEESRAFLNYVDTYKWGSITELAKRIGKQHSYIIDRIRLLELPDRLSKEIVSGRQFTVSHAEELLRLETPEKMEEVGEAIKEHALNRESTAEVVKLVKEHDIPVERAVETVQATDKLRGRAQLISEQARRSLIEAEPHKAKRIIEIADEGLRSVAKR</sequence>
<dbReference type="EMBL" id="BARW01031424">
    <property type="protein sequence ID" value="GAJ03232.1"/>
    <property type="molecule type" value="Genomic_DNA"/>
</dbReference>
<dbReference type="SMART" id="SM00470">
    <property type="entry name" value="ParB"/>
    <property type="match status" value="1"/>
</dbReference>
<accession>X1UI26</accession>
<comment type="caution">
    <text evidence="4">The sequence shown here is derived from an EMBL/GenBank/DDBJ whole genome shotgun (WGS) entry which is preliminary data.</text>
</comment>
<dbReference type="PANTHER" id="PTHR33375">
    <property type="entry name" value="CHROMOSOME-PARTITIONING PROTEIN PARB-RELATED"/>
    <property type="match status" value="1"/>
</dbReference>
<keyword evidence="2" id="KW-0159">Chromosome partition</keyword>
<gene>
    <name evidence="4" type="ORF">S12H4_49989</name>
</gene>
<organism evidence="4">
    <name type="scientific">marine sediment metagenome</name>
    <dbReference type="NCBI Taxonomy" id="412755"/>
    <lineage>
        <taxon>unclassified sequences</taxon>
        <taxon>metagenomes</taxon>
        <taxon>ecological metagenomes</taxon>
    </lineage>
</organism>
<feature type="non-terminal residue" evidence="4">
    <location>
        <position position="245"/>
    </location>
</feature>
<dbReference type="Pfam" id="PF02195">
    <property type="entry name" value="ParB_N"/>
    <property type="match status" value="1"/>
</dbReference>
<dbReference type="InterPro" id="IPR036086">
    <property type="entry name" value="ParB/Sulfiredoxin_sf"/>
</dbReference>
<dbReference type="InterPro" id="IPR050336">
    <property type="entry name" value="Chromosome_partition/occlusion"/>
</dbReference>
<dbReference type="AlphaFoldDB" id="X1UI26"/>
<dbReference type="GO" id="GO:0007059">
    <property type="term" value="P:chromosome segregation"/>
    <property type="evidence" value="ECO:0007669"/>
    <property type="project" value="UniProtKB-KW"/>
</dbReference>
<dbReference type="SUPFAM" id="SSF110849">
    <property type="entry name" value="ParB/Sulfiredoxin"/>
    <property type="match status" value="1"/>
</dbReference>